<sequence>DQIHPQHLHRLQWKVGDGAGADEGDRNRDDVDRELELQEFGDGVIDVAAPHHGLDDGGEVVVGEDDVRSLLGDVGSSD</sequence>
<gene>
    <name evidence="2" type="ORF">PMAYCL1PPCAC_04580</name>
</gene>
<dbReference type="AlphaFoldDB" id="A0AAN5C894"/>
<evidence type="ECO:0000256" key="1">
    <source>
        <dbReference type="SAM" id="MobiDB-lite"/>
    </source>
</evidence>
<dbReference type="EMBL" id="BTRK01000002">
    <property type="protein sequence ID" value="GMR34385.1"/>
    <property type="molecule type" value="Genomic_DNA"/>
</dbReference>
<reference evidence="3" key="1">
    <citation type="submission" date="2022-10" db="EMBL/GenBank/DDBJ databases">
        <title>Genome assembly of Pristionchus species.</title>
        <authorList>
            <person name="Yoshida K."/>
            <person name="Sommer R.J."/>
        </authorList>
    </citation>
    <scope>NUCLEOTIDE SEQUENCE [LARGE SCALE GENOMIC DNA]</scope>
    <source>
        <strain evidence="3">RS5460</strain>
    </source>
</reference>
<comment type="caution">
    <text evidence="2">The sequence shown here is derived from an EMBL/GenBank/DDBJ whole genome shotgun (WGS) entry which is preliminary data.</text>
</comment>
<name>A0AAN5C894_9BILA</name>
<feature type="non-terminal residue" evidence="2">
    <location>
        <position position="1"/>
    </location>
</feature>
<evidence type="ECO:0000313" key="2">
    <source>
        <dbReference type="EMBL" id="GMR34385.1"/>
    </source>
</evidence>
<dbReference type="Proteomes" id="UP001328107">
    <property type="component" value="Unassembled WGS sequence"/>
</dbReference>
<protein>
    <submittedName>
        <fullName evidence="2">Uncharacterized protein</fullName>
    </submittedName>
</protein>
<feature type="non-terminal residue" evidence="2">
    <location>
        <position position="78"/>
    </location>
</feature>
<feature type="compositionally biased region" description="Basic residues" evidence="1">
    <location>
        <begin position="1"/>
        <end position="12"/>
    </location>
</feature>
<keyword evidence="3" id="KW-1185">Reference proteome</keyword>
<organism evidence="2 3">
    <name type="scientific">Pristionchus mayeri</name>
    <dbReference type="NCBI Taxonomy" id="1317129"/>
    <lineage>
        <taxon>Eukaryota</taxon>
        <taxon>Metazoa</taxon>
        <taxon>Ecdysozoa</taxon>
        <taxon>Nematoda</taxon>
        <taxon>Chromadorea</taxon>
        <taxon>Rhabditida</taxon>
        <taxon>Rhabditina</taxon>
        <taxon>Diplogasteromorpha</taxon>
        <taxon>Diplogasteroidea</taxon>
        <taxon>Neodiplogasteridae</taxon>
        <taxon>Pristionchus</taxon>
    </lineage>
</organism>
<proteinExistence type="predicted"/>
<feature type="region of interest" description="Disordered" evidence="1">
    <location>
        <begin position="1"/>
        <end position="29"/>
    </location>
</feature>
<accession>A0AAN5C894</accession>
<evidence type="ECO:0000313" key="3">
    <source>
        <dbReference type="Proteomes" id="UP001328107"/>
    </source>
</evidence>